<name>A0ACC3A2S0_9EURO</name>
<accession>A0ACC3A2S0</accession>
<protein>
    <submittedName>
        <fullName evidence="1">Uncharacterized protein</fullName>
    </submittedName>
</protein>
<dbReference type="Proteomes" id="UP001172386">
    <property type="component" value="Unassembled WGS sequence"/>
</dbReference>
<reference evidence="1" key="1">
    <citation type="submission" date="2022-10" db="EMBL/GenBank/DDBJ databases">
        <title>Culturing micro-colonial fungi from biological soil crusts in the Mojave desert and describing Neophaeococcomyces mojavensis, and introducing the new genera and species Taxawa tesnikishii.</title>
        <authorList>
            <person name="Kurbessoian T."/>
            <person name="Stajich J.E."/>
        </authorList>
    </citation>
    <scope>NUCLEOTIDE SEQUENCE</scope>
    <source>
        <strain evidence="1">JES_112</strain>
    </source>
</reference>
<keyword evidence="2" id="KW-1185">Reference proteome</keyword>
<gene>
    <name evidence="1" type="ORF">H2198_006640</name>
</gene>
<proteinExistence type="predicted"/>
<sequence>MPIINMRPRRLSFDSHTGRFSENIPTYEGPEGDVQSTAKGIVISVSSPQLAVGAVSPENTPTIGINEGTSNSTQKRQDNKERRVRVGKQGGKKQRPTFECSVCQRQFTPGA</sequence>
<evidence type="ECO:0000313" key="1">
    <source>
        <dbReference type="EMBL" id="KAJ9654290.1"/>
    </source>
</evidence>
<dbReference type="EMBL" id="JAPDRQ010000125">
    <property type="protein sequence ID" value="KAJ9654290.1"/>
    <property type="molecule type" value="Genomic_DNA"/>
</dbReference>
<organism evidence="1 2">
    <name type="scientific">Neophaeococcomyces mojaviensis</name>
    <dbReference type="NCBI Taxonomy" id="3383035"/>
    <lineage>
        <taxon>Eukaryota</taxon>
        <taxon>Fungi</taxon>
        <taxon>Dikarya</taxon>
        <taxon>Ascomycota</taxon>
        <taxon>Pezizomycotina</taxon>
        <taxon>Eurotiomycetes</taxon>
        <taxon>Chaetothyriomycetidae</taxon>
        <taxon>Chaetothyriales</taxon>
        <taxon>Chaetothyriales incertae sedis</taxon>
        <taxon>Neophaeococcomyces</taxon>
    </lineage>
</organism>
<evidence type="ECO:0000313" key="2">
    <source>
        <dbReference type="Proteomes" id="UP001172386"/>
    </source>
</evidence>
<comment type="caution">
    <text evidence="1">The sequence shown here is derived from an EMBL/GenBank/DDBJ whole genome shotgun (WGS) entry which is preliminary data.</text>
</comment>